<dbReference type="SUPFAM" id="SSF54171">
    <property type="entry name" value="DNA-binding domain"/>
    <property type="match status" value="1"/>
</dbReference>
<dbReference type="CDD" id="cd00018">
    <property type="entry name" value="AP2"/>
    <property type="match status" value="1"/>
</dbReference>
<feature type="region of interest" description="Disordered" evidence="6">
    <location>
        <begin position="146"/>
        <end position="166"/>
    </location>
</feature>
<evidence type="ECO:0000256" key="3">
    <source>
        <dbReference type="ARBA" id="ARBA00023125"/>
    </source>
</evidence>
<reference evidence="8 9" key="1">
    <citation type="journal article" date="2017" name="Nature">
        <title>The Apostasia genome and the evolution of orchids.</title>
        <authorList>
            <person name="Zhang G.Q."/>
            <person name="Liu K.W."/>
            <person name="Li Z."/>
            <person name="Lohaus R."/>
            <person name="Hsiao Y.Y."/>
            <person name="Niu S.C."/>
            <person name="Wang J.Y."/>
            <person name="Lin Y.C."/>
            <person name="Xu Q."/>
            <person name="Chen L.J."/>
            <person name="Yoshida K."/>
            <person name="Fujiwara S."/>
            <person name="Wang Z.W."/>
            <person name="Zhang Y.Q."/>
            <person name="Mitsuda N."/>
            <person name="Wang M."/>
            <person name="Liu G.H."/>
            <person name="Pecoraro L."/>
            <person name="Huang H.X."/>
            <person name="Xiao X.J."/>
            <person name="Lin M."/>
            <person name="Wu X.Y."/>
            <person name="Wu W.L."/>
            <person name="Chen Y.Y."/>
            <person name="Chang S.B."/>
            <person name="Sakamoto S."/>
            <person name="Ohme-Takagi M."/>
            <person name="Yagi M."/>
            <person name="Zeng S.J."/>
            <person name="Shen C.Y."/>
            <person name="Yeh C.M."/>
            <person name="Luo Y.B."/>
            <person name="Tsai W.C."/>
            <person name="Van de Peer Y."/>
            <person name="Liu Z.J."/>
        </authorList>
    </citation>
    <scope>NUCLEOTIDE SEQUENCE [LARGE SCALE GENOMIC DNA]</scope>
    <source>
        <strain evidence="9">cv. Shenzhen</strain>
        <tissue evidence="8">Stem</tissue>
    </source>
</reference>
<dbReference type="InterPro" id="IPR016177">
    <property type="entry name" value="DNA-bd_dom_sf"/>
</dbReference>
<evidence type="ECO:0000313" key="9">
    <source>
        <dbReference type="Proteomes" id="UP000236161"/>
    </source>
</evidence>
<dbReference type="EMBL" id="KZ451895">
    <property type="protein sequence ID" value="PKA65525.1"/>
    <property type="molecule type" value="Genomic_DNA"/>
</dbReference>
<evidence type="ECO:0000313" key="8">
    <source>
        <dbReference type="EMBL" id="PKA65525.1"/>
    </source>
</evidence>
<keyword evidence="4" id="KW-0804">Transcription</keyword>
<organism evidence="8 9">
    <name type="scientific">Apostasia shenzhenica</name>
    <dbReference type="NCBI Taxonomy" id="1088818"/>
    <lineage>
        <taxon>Eukaryota</taxon>
        <taxon>Viridiplantae</taxon>
        <taxon>Streptophyta</taxon>
        <taxon>Embryophyta</taxon>
        <taxon>Tracheophyta</taxon>
        <taxon>Spermatophyta</taxon>
        <taxon>Magnoliopsida</taxon>
        <taxon>Liliopsida</taxon>
        <taxon>Asparagales</taxon>
        <taxon>Orchidaceae</taxon>
        <taxon>Apostasioideae</taxon>
        <taxon>Apostasia</taxon>
    </lineage>
</organism>
<evidence type="ECO:0000256" key="2">
    <source>
        <dbReference type="ARBA" id="ARBA00023015"/>
    </source>
</evidence>
<keyword evidence="9" id="KW-1185">Reference proteome</keyword>
<feature type="compositionally biased region" description="Basic and acidic residues" evidence="6">
    <location>
        <begin position="20"/>
        <end position="33"/>
    </location>
</feature>
<dbReference type="PRINTS" id="PR00367">
    <property type="entry name" value="ETHRSPELEMNT"/>
</dbReference>
<evidence type="ECO:0000256" key="1">
    <source>
        <dbReference type="ARBA" id="ARBA00004123"/>
    </source>
</evidence>
<dbReference type="FunFam" id="3.30.730.10:FF:000001">
    <property type="entry name" value="Ethylene-responsive transcription factor 2"/>
    <property type="match status" value="1"/>
</dbReference>
<gene>
    <name evidence="8" type="primary">CRF4</name>
    <name evidence="8" type="ORF">AXF42_Ash005859</name>
</gene>
<proteinExistence type="predicted"/>
<accession>A0A2I0BCL5</accession>
<evidence type="ECO:0000256" key="4">
    <source>
        <dbReference type="ARBA" id="ARBA00023163"/>
    </source>
</evidence>
<dbReference type="GO" id="GO:0005634">
    <property type="term" value="C:nucleus"/>
    <property type="evidence" value="ECO:0007669"/>
    <property type="project" value="UniProtKB-SubCell"/>
</dbReference>
<feature type="domain" description="AP2/ERF" evidence="7">
    <location>
        <begin position="201"/>
        <end position="258"/>
    </location>
</feature>
<dbReference type="Pfam" id="PF00847">
    <property type="entry name" value="AP2"/>
    <property type="match status" value="1"/>
</dbReference>
<evidence type="ECO:0000256" key="6">
    <source>
        <dbReference type="SAM" id="MobiDB-lite"/>
    </source>
</evidence>
<feature type="compositionally biased region" description="Polar residues" evidence="6">
    <location>
        <begin position="1"/>
        <end position="16"/>
    </location>
</feature>
<dbReference type="PANTHER" id="PTHR31194:SF166">
    <property type="entry name" value="PATHOGENESIS-RELATED GENES TRANSCRIPTIONAL ACTIVATOR PTI6"/>
    <property type="match status" value="1"/>
</dbReference>
<dbReference type="InterPro" id="IPR001471">
    <property type="entry name" value="AP2/ERF_dom"/>
</dbReference>
<dbReference type="GO" id="GO:0003677">
    <property type="term" value="F:DNA binding"/>
    <property type="evidence" value="ECO:0007669"/>
    <property type="project" value="UniProtKB-KW"/>
</dbReference>
<feature type="compositionally biased region" description="Basic and acidic residues" evidence="6">
    <location>
        <begin position="54"/>
        <end position="130"/>
    </location>
</feature>
<dbReference type="InterPro" id="IPR050913">
    <property type="entry name" value="AP2/ERF_ERF"/>
</dbReference>
<keyword evidence="5" id="KW-0539">Nucleus</keyword>
<dbReference type="Proteomes" id="UP000236161">
    <property type="component" value="Unassembled WGS sequence"/>
</dbReference>
<dbReference type="OrthoDB" id="682005at2759"/>
<comment type="subcellular location">
    <subcellularLocation>
        <location evidence="1">Nucleus</location>
    </subcellularLocation>
</comment>
<sequence length="396" mass="43681">MPMTSVAASIRSTSPVHTGEVLRSRSAVVKDEFTSGETGEIGKLVGEEDDAGGEIERDEKHVKTGDGAGRETEMAEKHARKENGTARETGGDEKHVGKEDDRGREPEKADESFVPKGDTGRETEELEKPRIPRRRLMRIFFTDADATDSSSCDEEATGESRRQGTKHVREIKFKDDALNGGRPGKRRSAVEAYVGDYDRKRFRGVRQRPWGKWAAEIRDPVQRKRIWLGTFDTAEEAAAVYDSAALRFRGADAVTNFPAGKHASKVTGASPVASASVKRSGDGVRLPGEADEVNRVNNLDKKNLYESNCLGFGSLVTAKSQKTLVACLKQELKHDLKQDYKGNIVCIREDIPCKQKTVKLRGETASILKPGGSLTPTGLIQLRRTAHGWFRKQDCK</sequence>
<dbReference type="GO" id="GO:0003700">
    <property type="term" value="F:DNA-binding transcription factor activity"/>
    <property type="evidence" value="ECO:0007669"/>
    <property type="project" value="InterPro"/>
</dbReference>
<name>A0A2I0BCL5_9ASPA</name>
<dbReference type="SMART" id="SM00380">
    <property type="entry name" value="AP2"/>
    <property type="match status" value="1"/>
</dbReference>
<protein>
    <submittedName>
        <fullName evidence="8">Ethylene-responsive transcription factor CRF4</fullName>
    </submittedName>
</protein>
<evidence type="ECO:0000259" key="7">
    <source>
        <dbReference type="PROSITE" id="PS51032"/>
    </source>
</evidence>
<dbReference type="STRING" id="1088818.A0A2I0BCL5"/>
<dbReference type="AlphaFoldDB" id="A0A2I0BCL5"/>
<dbReference type="PANTHER" id="PTHR31194">
    <property type="entry name" value="SHN SHINE , DNA BINDING / TRANSCRIPTION FACTOR"/>
    <property type="match status" value="1"/>
</dbReference>
<dbReference type="PROSITE" id="PS51032">
    <property type="entry name" value="AP2_ERF"/>
    <property type="match status" value="1"/>
</dbReference>
<evidence type="ECO:0000256" key="5">
    <source>
        <dbReference type="ARBA" id="ARBA00023242"/>
    </source>
</evidence>
<keyword evidence="3" id="KW-0238">DNA-binding</keyword>
<dbReference type="InterPro" id="IPR036955">
    <property type="entry name" value="AP2/ERF_dom_sf"/>
</dbReference>
<feature type="region of interest" description="Disordered" evidence="6">
    <location>
        <begin position="1"/>
        <end position="131"/>
    </location>
</feature>
<dbReference type="Gene3D" id="3.30.730.10">
    <property type="entry name" value="AP2/ERF domain"/>
    <property type="match status" value="1"/>
</dbReference>
<keyword evidence="2" id="KW-0805">Transcription regulation</keyword>